<gene>
    <name evidence="4" type="ORF">BKA67DRAFT_588654</name>
</gene>
<dbReference type="Pfam" id="PF04982">
    <property type="entry name" value="TM_HPP"/>
    <property type="match status" value="1"/>
</dbReference>
<organism evidence="4 5">
    <name type="scientific">Truncatella angustata</name>
    <dbReference type="NCBI Taxonomy" id="152316"/>
    <lineage>
        <taxon>Eukaryota</taxon>
        <taxon>Fungi</taxon>
        <taxon>Dikarya</taxon>
        <taxon>Ascomycota</taxon>
        <taxon>Pezizomycotina</taxon>
        <taxon>Sordariomycetes</taxon>
        <taxon>Xylariomycetidae</taxon>
        <taxon>Amphisphaeriales</taxon>
        <taxon>Sporocadaceae</taxon>
        <taxon>Truncatella</taxon>
    </lineage>
</organism>
<accession>A0A9P8RF19</accession>
<dbReference type="AlphaFoldDB" id="A0A9P8RF19"/>
<reference evidence="4" key="1">
    <citation type="journal article" date="2021" name="Nat. Commun.">
        <title>Genetic determinants of endophytism in the Arabidopsis root mycobiome.</title>
        <authorList>
            <person name="Mesny F."/>
            <person name="Miyauchi S."/>
            <person name="Thiergart T."/>
            <person name="Pickel B."/>
            <person name="Atanasova L."/>
            <person name="Karlsson M."/>
            <person name="Huettel B."/>
            <person name="Barry K.W."/>
            <person name="Haridas S."/>
            <person name="Chen C."/>
            <person name="Bauer D."/>
            <person name="Andreopoulos W."/>
            <person name="Pangilinan J."/>
            <person name="LaButti K."/>
            <person name="Riley R."/>
            <person name="Lipzen A."/>
            <person name="Clum A."/>
            <person name="Drula E."/>
            <person name="Henrissat B."/>
            <person name="Kohler A."/>
            <person name="Grigoriev I.V."/>
            <person name="Martin F.M."/>
            <person name="Hacquard S."/>
        </authorList>
    </citation>
    <scope>NUCLEOTIDE SEQUENCE</scope>
    <source>
        <strain evidence="4">MPI-SDFR-AT-0073</strain>
    </source>
</reference>
<keyword evidence="5" id="KW-1185">Reference proteome</keyword>
<dbReference type="GeneID" id="70133274"/>
<dbReference type="InterPro" id="IPR007065">
    <property type="entry name" value="HPP"/>
</dbReference>
<evidence type="ECO:0000313" key="4">
    <source>
        <dbReference type="EMBL" id="KAH6640094.1"/>
    </source>
</evidence>
<keyword evidence="2" id="KW-0472">Membrane</keyword>
<dbReference type="PANTHER" id="PTHR33741">
    <property type="entry name" value="TRANSMEMBRANE PROTEIN DDB_G0269096-RELATED"/>
    <property type="match status" value="1"/>
</dbReference>
<feature type="transmembrane region" description="Helical" evidence="2">
    <location>
        <begin position="178"/>
        <end position="200"/>
    </location>
</feature>
<evidence type="ECO:0000259" key="3">
    <source>
        <dbReference type="Pfam" id="PF04982"/>
    </source>
</evidence>
<keyword evidence="2" id="KW-0812">Transmembrane</keyword>
<evidence type="ECO:0000313" key="5">
    <source>
        <dbReference type="Proteomes" id="UP000758603"/>
    </source>
</evidence>
<dbReference type="Proteomes" id="UP000758603">
    <property type="component" value="Unassembled WGS sequence"/>
</dbReference>
<feature type="transmembrane region" description="Helical" evidence="2">
    <location>
        <begin position="47"/>
        <end position="69"/>
    </location>
</feature>
<dbReference type="EMBL" id="JAGPXC010000014">
    <property type="protein sequence ID" value="KAH6640094.1"/>
    <property type="molecule type" value="Genomic_DNA"/>
</dbReference>
<name>A0A9P8RF19_9PEZI</name>
<feature type="transmembrane region" description="Helical" evidence="2">
    <location>
        <begin position="136"/>
        <end position="158"/>
    </location>
</feature>
<dbReference type="RefSeq" id="XP_045951168.1">
    <property type="nucleotide sequence ID" value="XM_046104383.1"/>
</dbReference>
<dbReference type="PANTHER" id="PTHR33741:SF5">
    <property type="entry name" value="TRANSMEMBRANE PROTEIN DDB_G0269096-RELATED"/>
    <property type="match status" value="1"/>
</dbReference>
<feature type="domain" description="HPP transmembrane region" evidence="3">
    <location>
        <begin position="47"/>
        <end position="208"/>
    </location>
</feature>
<keyword evidence="2" id="KW-1133">Transmembrane helix</keyword>
<feature type="region of interest" description="Disordered" evidence="1">
    <location>
        <begin position="229"/>
        <end position="255"/>
    </location>
</feature>
<sequence length="295" mass="32828">MQSKSHRWNFSIDHYVNPWIPRPPWQYIPHQVSYFLGHRSKPQQPLAHLWTIFWATIGIFSSLTVMEAVNQNMASFQTHEVPVIVGSFGAAAVLEFYSIESPLAQPRNAVISQVLASVVAVSIRKLFELGTGSRDYIWIGGSLSCALATALMALTNTVHPPAGATALLAVVDSNMAGMGWFLIPVMLLGCVLMQAVALLINNIQRRFPMYWWSPEEVGLRWKQDKKSAADRDVETGSGAAVEKTNTSGSSQFDDGRTLADTSPQLVVTRTELRVPEGMYLTSEEFNFLEELRDRL</sequence>
<dbReference type="InterPro" id="IPR058581">
    <property type="entry name" value="TM_HPP"/>
</dbReference>
<evidence type="ECO:0000256" key="1">
    <source>
        <dbReference type="SAM" id="MobiDB-lite"/>
    </source>
</evidence>
<evidence type="ECO:0000256" key="2">
    <source>
        <dbReference type="SAM" id="Phobius"/>
    </source>
</evidence>
<comment type="caution">
    <text evidence="4">The sequence shown here is derived from an EMBL/GenBank/DDBJ whole genome shotgun (WGS) entry which is preliminary data.</text>
</comment>
<feature type="compositionally biased region" description="Polar residues" evidence="1">
    <location>
        <begin position="243"/>
        <end position="252"/>
    </location>
</feature>
<proteinExistence type="predicted"/>
<dbReference type="OrthoDB" id="2016548at2759"/>
<protein>
    <submittedName>
        <fullName evidence="4">HPP family-domain-containing protein</fullName>
    </submittedName>
</protein>